<dbReference type="GO" id="GO:0016020">
    <property type="term" value="C:membrane"/>
    <property type="evidence" value="ECO:0007669"/>
    <property type="project" value="UniProtKB-SubCell"/>
</dbReference>
<keyword evidence="2 5" id="KW-0812">Transmembrane</keyword>
<dbReference type="EMBL" id="MCGE01000010">
    <property type="protein sequence ID" value="ORZ16936.1"/>
    <property type="molecule type" value="Genomic_DNA"/>
</dbReference>
<dbReference type="GO" id="GO:0022857">
    <property type="term" value="F:transmembrane transporter activity"/>
    <property type="evidence" value="ECO:0007669"/>
    <property type="project" value="InterPro"/>
</dbReference>
<keyword evidence="7" id="KW-1185">Reference proteome</keyword>
<feature type="transmembrane region" description="Helical" evidence="5">
    <location>
        <begin position="121"/>
        <end position="139"/>
    </location>
</feature>
<comment type="caution">
    <text evidence="6">The sequence shown here is derived from an EMBL/GenBank/DDBJ whole genome shotgun (WGS) entry which is preliminary data.</text>
</comment>
<keyword evidence="4 5" id="KW-0472">Membrane</keyword>
<evidence type="ECO:0000313" key="7">
    <source>
        <dbReference type="Proteomes" id="UP000193560"/>
    </source>
</evidence>
<protein>
    <recommendedName>
        <fullName evidence="8">Major facilitator superfamily domain-containing protein</fullName>
    </recommendedName>
</protein>
<keyword evidence="3 5" id="KW-1133">Transmembrane helix</keyword>
<dbReference type="AlphaFoldDB" id="A0A1X2IHV1"/>
<comment type="subcellular location">
    <subcellularLocation>
        <location evidence="1">Membrane</location>
        <topology evidence="1">Multi-pass membrane protein</topology>
    </subcellularLocation>
</comment>
<evidence type="ECO:0000313" key="6">
    <source>
        <dbReference type="EMBL" id="ORZ16936.1"/>
    </source>
</evidence>
<feature type="transmembrane region" description="Helical" evidence="5">
    <location>
        <begin position="317"/>
        <end position="339"/>
    </location>
</feature>
<dbReference type="InterPro" id="IPR036259">
    <property type="entry name" value="MFS_trans_sf"/>
</dbReference>
<feature type="transmembrane region" description="Helical" evidence="5">
    <location>
        <begin position="151"/>
        <end position="170"/>
    </location>
</feature>
<evidence type="ECO:0000256" key="4">
    <source>
        <dbReference type="ARBA" id="ARBA00023136"/>
    </source>
</evidence>
<dbReference type="OrthoDB" id="422206at2759"/>
<evidence type="ECO:0000256" key="5">
    <source>
        <dbReference type="SAM" id="Phobius"/>
    </source>
</evidence>
<reference evidence="6 7" key="1">
    <citation type="submission" date="2016-07" db="EMBL/GenBank/DDBJ databases">
        <title>Pervasive Adenine N6-methylation of Active Genes in Fungi.</title>
        <authorList>
            <consortium name="DOE Joint Genome Institute"/>
            <person name="Mondo S.J."/>
            <person name="Dannebaum R.O."/>
            <person name="Kuo R.C."/>
            <person name="Labutti K."/>
            <person name="Haridas S."/>
            <person name="Kuo A."/>
            <person name="Salamov A."/>
            <person name="Ahrendt S.R."/>
            <person name="Lipzen A."/>
            <person name="Sullivan W."/>
            <person name="Andreopoulos W.B."/>
            <person name="Clum A."/>
            <person name="Lindquist E."/>
            <person name="Daum C."/>
            <person name="Ramamoorthy G.K."/>
            <person name="Gryganskyi A."/>
            <person name="Culley D."/>
            <person name="Magnuson J.K."/>
            <person name="James T.Y."/>
            <person name="O'Malley M.A."/>
            <person name="Stajich J.E."/>
            <person name="Spatafora J.W."/>
            <person name="Visel A."/>
            <person name="Grigoriev I.V."/>
        </authorList>
    </citation>
    <scope>NUCLEOTIDE SEQUENCE [LARGE SCALE GENOMIC DNA]</scope>
    <source>
        <strain evidence="6 7">NRRL 1336</strain>
    </source>
</reference>
<evidence type="ECO:0008006" key="8">
    <source>
        <dbReference type="Google" id="ProtNLM"/>
    </source>
</evidence>
<accession>A0A1X2IHV1</accession>
<feature type="transmembrane region" description="Helical" evidence="5">
    <location>
        <begin position="263"/>
        <end position="285"/>
    </location>
</feature>
<organism evidence="6 7">
    <name type="scientific">Absidia repens</name>
    <dbReference type="NCBI Taxonomy" id="90262"/>
    <lineage>
        <taxon>Eukaryota</taxon>
        <taxon>Fungi</taxon>
        <taxon>Fungi incertae sedis</taxon>
        <taxon>Mucoromycota</taxon>
        <taxon>Mucoromycotina</taxon>
        <taxon>Mucoromycetes</taxon>
        <taxon>Mucorales</taxon>
        <taxon>Cunninghamellaceae</taxon>
        <taxon>Absidia</taxon>
    </lineage>
</organism>
<dbReference type="InterPro" id="IPR011701">
    <property type="entry name" value="MFS"/>
</dbReference>
<dbReference type="Pfam" id="PF07690">
    <property type="entry name" value="MFS_1"/>
    <property type="match status" value="1"/>
</dbReference>
<sequence length="447" mass="49082">MQKTIDTYLHHPMYHDHLSPQESNSDINAKVENNTLKAHVEQVEHTIGFYHQEEKGQQHQQEELQQKAASSSSFQVSYLAWVVIFCVVLLNTAVNLTWLSASSAPKSTSTWMQVSYSTLNWLSNVSAILNTIVSIPLPYSYERFGIKTNLVIAGIINMLGCWIRYLAILVAPQYRFLMVMMGQTLAAIAGPMVTNISTKLASAWFPPRLRGISNTLTTLSIGPALAVLLIPRLAPTASSTPFMVCISLTRDKKNRSFYFVSYIGWYKVLVISIFSTVIAIAMPFLPAQPKTPPSHSATQVRIGVFTSMKMLATQVDFWWLLILASTGFGMALCFSAVIMEAILPFGYSEQQAGICVAVIIISGFAGGVTYPIPESVSNCIISAACSITTFLFTIILDALRAGPQANPPYHMQFSLIAAASIVAIGSFPCLFLKGDMKRLAVDQLGQK</sequence>
<evidence type="ECO:0000256" key="1">
    <source>
        <dbReference type="ARBA" id="ARBA00004141"/>
    </source>
</evidence>
<evidence type="ECO:0000256" key="2">
    <source>
        <dbReference type="ARBA" id="ARBA00022692"/>
    </source>
</evidence>
<dbReference type="PANTHER" id="PTHR10924">
    <property type="entry name" value="MAJOR FACILITATOR SUPERFAMILY PROTEIN-RELATED"/>
    <property type="match status" value="1"/>
</dbReference>
<proteinExistence type="predicted"/>
<feature type="transmembrane region" description="Helical" evidence="5">
    <location>
        <begin position="215"/>
        <end position="234"/>
    </location>
</feature>
<evidence type="ECO:0000256" key="3">
    <source>
        <dbReference type="ARBA" id="ARBA00022989"/>
    </source>
</evidence>
<dbReference type="InterPro" id="IPR049680">
    <property type="entry name" value="FLVCR1-2_SLC49-like"/>
</dbReference>
<dbReference type="SUPFAM" id="SSF103473">
    <property type="entry name" value="MFS general substrate transporter"/>
    <property type="match status" value="1"/>
</dbReference>
<name>A0A1X2IHV1_9FUNG</name>
<gene>
    <name evidence="6" type="ORF">BCR42DRAFT_490886</name>
</gene>
<dbReference type="PANTHER" id="PTHR10924:SF6">
    <property type="entry name" value="SOLUTE CARRIER FAMILY 49 MEMBER A3"/>
    <property type="match status" value="1"/>
</dbReference>
<dbReference type="Gene3D" id="1.20.1250.20">
    <property type="entry name" value="MFS general substrate transporter like domains"/>
    <property type="match status" value="1"/>
</dbReference>
<feature type="transmembrane region" description="Helical" evidence="5">
    <location>
        <begin position="351"/>
        <end position="372"/>
    </location>
</feature>
<feature type="transmembrane region" description="Helical" evidence="5">
    <location>
        <begin position="411"/>
        <end position="432"/>
    </location>
</feature>
<feature type="transmembrane region" description="Helical" evidence="5">
    <location>
        <begin position="78"/>
        <end position="101"/>
    </location>
</feature>
<feature type="transmembrane region" description="Helical" evidence="5">
    <location>
        <begin position="379"/>
        <end position="399"/>
    </location>
</feature>
<feature type="transmembrane region" description="Helical" evidence="5">
    <location>
        <begin position="176"/>
        <end position="194"/>
    </location>
</feature>
<dbReference type="Proteomes" id="UP000193560">
    <property type="component" value="Unassembled WGS sequence"/>
</dbReference>